<evidence type="ECO:0000256" key="1">
    <source>
        <dbReference type="SAM" id="MobiDB-lite"/>
    </source>
</evidence>
<dbReference type="AlphaFoldDB" id="A0AA38FBV5"/>
<dbReference type="Proteomes" id="UP000824469">
    <property type="component" value="Unassembled WGS sequence"/>
</dbReference>
<evidence type="ECO:0000313" key="3">
    <source>
        <dbReference type="Proteomes" id="UP000824469"/>
    </source>
</evidence>
<accession>A0AA38FBV5</accession>
<dbReference type="EMBL" id="JAHRHJ020000011">
    <property type="protein sequence ID" value="KAH9295872.1"/>
    <property type="molecule type" value="Genomic_DNA"/>
</dbReference>
<feature type="non-terminal residue" evidence="2">
    <location>
        <position position="1"/>
    </location>
</feature>
<comment type="caution">
    <text evidence="2">The sequence shown here is derived from an EMBL/GenBank/DDBJ whole genome shotgun (WGS) entry which is preliminary data.</text>
</comment>
<gene>
    <name evidence="2" type="ORF">KI387_039460</name>
</gene>
<feature type="compositionally biased region" description="Basic and acidic residues" evidence="1">
    <location>
        <begin position="165"/>
        <end position="179"/>
    </location>
</feature>
<name>A0AA38FBV5_TAXCH</name>
<feature type="region of interest" description="Disordered" evidence="1">
    <location>
        <begin position="158"/>
        <end position="186"/>
    </location>
</feature>
<feature type="non-terminal residue" evidence="2">
    <location>
        <position position="199"/>
    </location>
</feature>
<reference evidence="2 3" key="1">
    <citation type="journal article" date="2021" name="Nat. Plants">
        <title>The Taxus genome provides insights into paclitaxel biosynthesis.</title>
        <authorList>
            <person name="Xiong X."/>
            <person name="Gou J."/>
            <person name="Liao Q."/>
            <person name="Li Y."/>
            <person name="Zhou Q."/>
            <person name="Bi G."/>
            <person name="Li C."/>
            <person name="Du R."/>
            <person name="Wang X."/>
            <person name="Sun T."/>
            <person name="Guo L."/>
            <person name="Liang H."/>
            <person name="Lu P."/>
            <person name="Wu Y."/>
            <person name="Zhang Z."/>
            <person name="Ro D.K."/>
            <person name="Shang Y."/>
            <person name="Huang S."/>
            <person name="Yan J."/>
        </authorList>
    </citation>
    <scope>NUCLEOTIDE SEQUENCE [LARGE SCALE GENOMIC DNA]</scope>
    <source>
        <strain evidence="2">Ta-2019</strain>
    </source>
</reference>
<evidence type="ECO:0000313" key="2">
    <source>
        <dbReference type="EMBL" id="KAH9295872.1"/>
    </source>
</evidence>
<protein>
    <submittedName>
        <fullName evidence="2">Uncharacterized protein</fullName>
    </submittedName>
</protein>
<keyword evidence="3" id="KW-1185">Reference proteome</keyword>
<organism evidence="2 3">
    <name type="scientific">Taxus chinensis</name>
    <name type="common">Chinese yew</name>
    <name type="synonym">Taxus wallichiana var. chinensis</name>
    <dbReference type="NCBI Taxonomy" id="29808"/>
    <lineage>
        <taxon>Eukaryota</taxon>
        <taxon>Viridiplantae</taxon>
        <taxon>Streptophyta</taxon>
        <taxon>Embryophyta</taxon>
        <taxon>Tracheophyta</taxon>
        <taxon>Spermatophyta</taxon>
        <taxon>Pinopsida</taxon>
        <taxon>Pinidae</taxon>
        <taxon>Conifers II</taxon>
        <taxon>Cupressales</taxon>
        <taxon>Taxaceae</taxon>
        <taxon>Taxus</taxon>
    </lineage>
</organism>
<proteinExistence type="predicted"/>
<feature type="region of interest" description="Disordered" evidence="1">
    <location>
        <begin position="20"/>
        <end position="48"/>
    </location>
</feature>
<sequence>CQEKLRPYLTDEELVGPAVHVQQKTVKEEDPLDEEQGKSSSLVESISLSSNICMPSEVTEKGIMKEEQKDNSDLHMVKSSLGNEAPKKDDDFQFKKLANVAPKDLEDGLVKRYAYEGRTPWDAYGNFQFAVIFRTAGPNGQMNEVFHLSTGLMNVPSHHPPSMKACEEEKGALDEENGKGKSAVPNSEILSFVDVGSNP</sequence>
<feature type="compositionally biased region" description="Low complexity" evidence="1">
    <location>
        <begin position="39"/>
        <end position="48"/>
    </location>
</feature>